<dbReference type="SUPFAM" id="SSF47473">
    <property type="entry name" value="EF-hand"/>
    <property type="match status" value="1"/>
</dbReference>
<dbReference type="OrthoDB" id="79337at2157"/>
<dbReference type="RefSeq" id="WP_080459444.1">
    <property type="nucleotide sequence ID" value="NZ_BBET01000338.1"/>
</dbReference>
<proteinExistence type="predicted"/>
<protein>
    <recommendedName>
        <fullName evidence="4">EF-hand domain-containing protein</fullName>
    </recommendedName>
</protein>
<gene>
    <name evidence="2" type="ORF">MBBAR_1c02330</name>
</gene>
<dbReference type="InterPro" id="IPR018247">
    <property type="entry name" value="EF_Hand_1_Ca_BS"/>
</dbReference>
<accession>A0A1V6N591</accession>
<evidence type="ECO:0000256" key="1">
    <source>
        <dbReference type="SAM" id="Phobius"/>
    </source>
</evidence>
<dbReference type="InterPro" id="IPR011992">
    <property type="entry name" value="EF-hand-dom_pair"/>
</dbReference>
<keyword evidence="3" id="KW-1185">Reference proteome</keyword>
<dbReference type="PROSITE" id="PS00018">
    <property type="entry name" value="EF_HAND_1"/>
    <property type="match status" value="2"/>
</dbReference>
<feature type="transmembrane region" description="Helical" evidence="1">
    <location>
        <begin position="7"/>
        <end position="29"/>
    </location>
</feature>
<organism evidence="2 3">
    <name type="scientific">Methanobrevibacter arboriphilus JCM 13429 = DSM 1125</name>
    <dbReference type="NCBI Taxonomy" id="1300164"/>
    <lineage>
        <taxon>Archaea</taxon>
        <taxon>Methanobacteriati</taxon>
        <taxon>Methanobacteriota</taxon>
        <taxon>Methanomada group</taxon>
        <taxon>Methanobacteria</taxon>
        <taxon>Methanobacteriales</taxon>
        <taxon>Methanobacteriaceae</taxon>
        <taxon>Methanobrevibacter</taxon>
    </lineage>
</organism>
<evidence type="ECO:0008006" key="4">
    <source>
        <dbReference type="Google" id="ProtNLM"/>
    </source>
</evidence>
<reference evidence="2 3" key="1">
    <citation type="submission" date="2014-12" db="EMBL/GenBank/DDBJ databases">
        <title>Genome sequence of Methanobrevibacter arboriphilicus DH1, DSM1125.</title>
        <authorList>
            <person name="Poehlein A."/>
            <person name="Thauer R.K."/>
            <person name="Seedorf H."/>
            <person name="Daniel R."/>
        </authorList>
    </citation>
    <scope>NUCLEOTIDE SEQUENCE [LARGE SCALE GENOMIC DNA]</scope>
    <source>
        <strain evidence="2 3">DH1</strain>
    </source>
</reference>
<keyword evidence="1" id="KW-0812">Transmembrane</keyword>
<dbReference type="Proteomes" id="UP000191661">
    <property type="component" value="Unassembled WGS sequence"/>
</dbReference>
<evidence type="ECO:0000313" key="2">
    <source>
        <dbReference type="EMBL" id="OQD59825.1"/>
    </source>
</evidence>
<keyword evidence="1" id="KW-0472">Membrane</keyword>
<dbReference type="Gene3D" id="1.10.238.10">
    <property type="entry name" value="EF-hand"/>
    <property type="match status" value="1"/>
</dbReference>
<name>A0A1V6N591_METAZ</name>
<keyword evidence="1" id="KW-1133">Transmembrane helix</keyword>
<sequence>MEKNKKIIIGVIIAVVAVLAIGIVIINYITELNNEAEMEALNNDPEAKTQLFLAQSDVNNDNLIDRSELITYFNSSSDPESIADKFLSYDSNNDDALNKNELFNYMSNTT</sequence>
<dbReference type="AlphaFoldDB" id="A0A1V6N591"/>
<comment type="caution">
    <text evidence="2">The sequence shown here is derived from an EMBL/GenBank/DDBJ whole genome shotgun (WGS) entry which is preliminary data.</text>
</comment>
<evidence type="ECO:0000313" key="3">
    <source>
        <dbReference type="Proteomes" id="UP000191661"/>
    </source>
</evidence>
<dbReference type="EMBL" id="JXMW01000001">
    <property type="protein sequence ID" value="OQD59825.1"/>
    <property type="molecule type" value="Genomic_DNA"/>
</dbReference>